<sequence>MLRKMIIIGLVVVLSLFSIGAAAAANQPAPRQFDLPIKVLYNARQVASDVQPEVKNNVVFVPFRAIANALGANLDVTPDWKTITFVRGDRKVTITIGSKTAYVNGQKQELLAAPYATKGRTMVPTRFVSEQLGETVEWDSLSRYVWIGHKNVPALEEMTEKVKIDPYLKYFTGKSAEGVLKIWDYNSPDFGKHHKTVRFVKETDWPLTIGNTTFSRIDRVEINGKEYFRIVSTVKGTLGVPLYMLQSGQPLKMRPENTSMREYAGDWRAFYNPVINASDEIYLGIKDYKKFKLKDVEYIGLQIGSDSVILMENYFK</sequence>
<evidence type="ECO:0000259" key="2">
    <source>
        <dbReference type="Pfam" id="PF07833"/>
    </source>
</evidence>
<feature type="chain" id="PRO_5045194944" evidence="1">
    <location>
        <begin position="25"/>
        <end position="316"/>
    </location>
</feature>
<dbReference type="GO" id="GO:0008745">
    <property type="term" value="F:N-acetylmuramoyl-L-alanine amidase activity"/>
    <property type="evidence" value="ECO:0007669"/>
    <property type="project" value="UniProtKB-EC"/>
</dbReference>
<dbReference type="EMBL" id="CAJRAY010000039">
    <property type="protein sequence ID" value="CAG5085386.1"/>
    <property type="molecule type" value="Genomic_DNA"/>
</dbReference>
<organism evidence="3 4">
    <name type="scientific">Thermobacillus xylanilyticus</name>
    <dbReference type="NCBI Taxonomy" id="76633"/>
    <lineage>
        <taxon>Bacteria</taxon>
        <taxon>Bacillati</taxon>
        <taxon>Bacillota</taxon>
        <taxon>Bacilli</taxon>
        <taxon>Bacillales</taxon>
        <taxon>Paenibacillaceae</taxon>
        <taxon>Thermobacillus</taxon>
    </lineage>
</organism>
<name>A0ABM8V3J2_THEXY</name>
<gene>
    <name evidence="3" type="primary">txxe 1070-pPPM1a_329</name>
    <name evidence="3" type="ORF">TXXE_08675</name>
</gene>
<keyword evidence="1" id="KW-0732">Signal</keyword>
<comment type="caution">
    <text evidence="3">The sequence shown here is derived from an EMBL/GenBank/DDBJ whole genome shotgun (WGS) entry which is preliminary data.</text>
</comment>
<protein>
    <submittedName>
        <fullName evidence="3">Copper amine oxidase-like protein</fullName>
        <ecNumber evidence="3">3.5.1.28</ecNumber>
    </submittedName>
</protein>
<dbReference type="RefSeq" id="WP_213484274.1">
    <property type="nucleotide sequence ID" value="NZ_CAJRAY010000039.1"/>
</dbReference>
<evidence type="ECO:0000256" key="1">
    <source>
        <dbReference type="SAM" id="SignalP"/>
    </source>
</evidence>
<keyword evidence="4" id="KW-1185">Reference proteome</keyword>
<evidence type="ECO:0000313" key="4">
    <source>
        <dbReference type="Proteomes" id="UP000681526"/>
    </source>
</evidence>
<evidence type="ECO:0000313" key="3">
    <source>
        <dbReference type="EMBL" id="CAG5085386.1"/>
    </source>
</evidence>
<dbReference type="EC" id="3.5.1.28" evidence="3"/>
<dbReference type="Gene3D" id="3.30.457.10">
    <property type="entry name" value="Copper amine oxidase-like, N-terminal domain"/>
    <property type="match status" value="1"/>
</dbReference>
<dbReference type="Pfam" id="PF07833">
    <property type="entry name" value="Cu_amine_oxidN1"/>
    <property type="match status" value="1"/>
</dbReference>
<feature type="domain" description="Copper amine oxidase-like N-terminal" evidence="2">
    <location>
        <begin position="42"/>
        <end position="145"/>
    </location>
</feature>
<reference evidence="3 4" key="1">
    <citation type="submission" date="2021-04" db="EMBL/GenBank/DDBJ databases">
        <authorList>
            <person name="Rakotoarivonina H."/>
        </authorList>
    </citation>
    <scope>NUCLEOTIDE SEQUENCE [LARGE SCALE GENOMIC DNA]</scope>
    <source>
        <strain evidence="3 4">XE</strain>
    </source>
</reference>
<dbReference type="Proteomes" id="UP000681526">
    <property type="component" value="Unassembled WGS sequence"/>
</dbReference>
<dbReference type="InterPro" id="IPR012854">
    <property type="entry name" value="Cu_amine_oxidase-like_N"/>
</dbReference>
<keyword evidence="3" id="KW-0378">Hydrolase</keyword>
<feature type="signal peptide" evidence="1">
    <location>
        <begin position="1"/>
        <end position="24"/>
    </location>
</feature>
<proteinExistence type="predicted"/>
<dbReference type="SUPFAM" id="SSF55383">
    <property type="entry name" value="Copper amine oxidase, domain N"/>
    <property type="match status" value="1"/>
</dbReference>
<dbReference type="InterPro" id="IPR036582">
    <property type="entry name" value="Mao_N_sf"/>
</dbReference>
<accession>A0ABM8V3J2</accession>